<accession>A0A3S5AQK9</accession>
<reference evidence="1" key="1">
    <citation type="submission" date="2018-11" db="EMBL/GenBank/DDBJ databases">
        <authorList>
            <consortium name="Pathogen Informatics"/>
        </authorList>
    </citation>
    <scope>NUCLEOTIDE SEQUENCE</scope>
</reference>
<sequence>MNRADVLRSISHILAFTQSALIPAQMDCNLAHAPIGLIASAGGTLIATRVPLARRIGAVRVPLEVLTGHIRGRKCSPLQPGREHF</sequence>
<protein>
    <submittedName>
        <fullName evidence="1">Uncharacterized protein</fullName>
    </submittedName>
</protein>
<dbReference type="Proteomes" id="UP000784294">
    <property type="component" value="Unassembled WGS sequence"/>
</dbReference>
<gene>
    <name evidence="1" type="ORF">PXEA_LOCUS16058</name>
</gene>
<keyword evidence="2" id="KW-1185">Reference proteome</keyword>
<comment type="caution">
    <text evidence="1">The sequence shown here is derived from an EMBL/GenBank/DDBJ whole genome shotgun (WGS) entry which is preliminary data.</text>
</comment>
<evidence type="ECO:0000313" key="2">
    <source>
        <dbReference type="Proteomes" id="UP000784294"/>
    </source>
</evidence>
<organism evidence="1 2">
    <name type="scientific">Protopolystoma xenopodis</name>
    <dbReference type="NCBI Taxonomy" id="117903"/>
    <lineage>
        <taxon>Eukaryota</taxon>
        <taxon>Metazoa</taxon>
        <taxon>Spiralia</taxon>
        <taxon>Lophotrochozoa</taxon>
        <taxon>Platyhelminthes</taxon>
        <taxon>Monogenea</taxon>
        <taxon>Polyopisthocotylea</taxon>
        <taxon>Polystomatidea</taxon>
        <taxon>Polystomatidae</taxon>
        <taxon>Protopolystoma</taxon>
    </lineage>
</organism>
<evidence type="ECO:0000313" key="1">
    <source>
        <dbReference type="EMBL" id="VEL22618.1"/>
    </source>
</evidence>
<dbReference type="EMBL" id="CAAALY010057450">
    <property type="protein sequence ID" value="VEL22618.1"/>
    <property type="molecule type" value="Genomic_DNA"/>
</dbReference>
<dbReference type="AlphaFoldDB" id="A0A3S5AQK9"/>
<name>A0A3S5AQK9_9PLAT</name>
<proteinExistence type="predicted"/>